<sequence>MSDEDELNKEQSVLDSSSKEEVEEGERPAVEETPGEESEAPADDKDDEEEDEDDFGDFNDNDDDFDDFVEEQQPEPESEPAMVTGERLNCLNETTFNNSAQLQASVLSILQPITQDKKDNDSDDSEYQNAPPPLQHITPKAYFSERSESLWNQLAVIAPEVHPIDWKRSSIRRLLLVSLGVPLDLDEILPNKNTKRLVLPSSATTSKQQNDDAAKTESTETTTSSATTTSKQDSAEVEELNIETENSVSKWQQLANVSVEACEGMDEAELQAHVENLKSAIQKAESLFQKWETKKQAAEKDKEAFEGIPVYKFHPPDHINLYFGGTPPNPQGPLRGLWDNVTLDLNKVLSSKKEVFWGHAPKPPGSASRIMGQRDFSIKWYLIV</sequence>
<dbReference type="Proteomes" id="UP000761534">
    <property type="component" value="Unassembled WGS sequence"/>
</dbReference>
<feature type="compositionally biased region" description="Low complexity" evidence="2">
    <location>
        <begin position="219"/>
        <end position="231"/>
    </location>
</feature>
<keyword evidence="4" id="KW-1185">Reference proteome</keyword>
<evidence type="ECO:0000313" key="4">
    <source>
        <dbReference type="Proteomes" id="UP000761534"/>
    </source>
</evidence>
<accession>A0A642UXY8</accession>
<protein>
    <submittedName>
        <fullName evidence="3">Uncharacterized protein</fullName>
    </submittedName>
</protein>
<gene>
    <name evidence="3" type="ORF">TRICI_005362</name>
</gene>
<feature type="compositionally biased region" description="Basic and acidic residues" evidence="2">
    <location>
        <begin position="17"/>
        <end position="30"/>
    </location>
</feature>
<evidence type="ECO:0000256" key="1">
    <source>
        <dbReference type="SAM" id="Coils"/>
    </source>
</evidence>
<feature type="coiled-coil region" evidence="1">
    <location>
        <begin position="267"/>
        <end position="301"/>
    </location>
</feature>
<dbReference type="InterPro" id="IPR031355">
    <property type="entry name" value="YBL010C/LAA2-like"/>
</dbReference>
<dbReference type="VEuPathDB" id="FungiDB:TRICI_005362"/>
<feature type="compositionally biased region" description="Basic and acidic residues" evidence="2">
    <location>
        <begin position="209"/>
        <end position="218"/>
    </location>
</feature>
<evidence type="ECO:0000313" key="3">
    <source>
        <dbReference type="EMBL" id="KAA8905034.1"/>
    </source>
</evidence>
<feature type="region of interest" description="Disordered" evidence="2">
    <location>
        <begin position="115"/>
        <end position="136"/>
    </location>
</feature>
<keyword evidence="1" id="KW-0175">Coiled coil</keyword>
<dbReference type="Pfam" id="PF17104">
    <property type="entry name" value="YBL010C_LAA2"/>
    <property type="match status" value="1"/>
</dbReference>
<reference evidence="3" key="1">
    <citation type="journal article" date="2019" name="G3 (Bethesda)">
        <title>Genome Assemblies of Two Rare Opportunistic Yeast Pathogens: Diutina rugosa (syn. Candida rugosa) and Trichomonascus ciferrii (syn. Candida ciferrii).</title>
        <authorList>
            <person name="Mixao V."/>
            <person name="Saus E."/>
            <person name="Hansen A.P."/>
            <person name="Lass-Florl C."/>
            <person name="Gabaldon T."/>
        </authorList>
    </citation>
    <scope>NUCLEOTIDE SEQUENCE</scope>
    <source>
        <strain evidence="3">CBS 4856</strain>
    </source>
</reference>
<feature type="region of interest" description="Disordered" evidence="2">
    <location>
        <begin position="199"/>
        <end position="236"/>
    </location>
</feature>
<feature type="compositionally biased region" description="Acidic residues" evidence="2">
    <location>
        <begin position="33"/>
        <end position="78"/>
    </location>
</feature>
<proteinExistence type="predicted"/>
<feature type="region of interest" description="Disordered" evidence="2">
    <location>
        <begin position="1"/>
        <end position="83"/>
    </location>
</feature>
<comment type="caution">
    <text evidence="3">The sequence shown here is derived from an EMBL/GenBank/DDBJ whole genome shotgun (WGS) entry which is preliminary data.</text>
</comment>
<organism evidence="3 4">
    <name type="scientific">Trichomonascus ciferrii</name>
    <dbReference type="NCBI Taxonomy" id="44093"/>
    <lineage>
        <taxon>Eukaryota</taxon>
        <taxon>Fungi</taxon>
        <taxon>Dikarya</taxon>
        <taxon>Ascomycota</taxon>
        <taxon>Saccharomycotina</taxon>
        <taxon>Dipodascomycetes</taxon>
        <taxon>Dipodascales</taxon>
        <taxon>Trichomonascaceae</taxon>
        <taxon>Trichomonascus</taxon>
        <taxon>Trichomonascus ciferrii complex</taxon>
    </lineage>
</organism>
<dbReference type="AlphaFoldDB" id="A0A642UXY8"/>
<dbReference type="PANTHER" id="PTHR38698:SF1">
    <property type="entry name" value="FUNGAL PROTEIN"/>
    <property type="match status" value="1"/>
</dbReference>
<evidence type="ECO:0000256" key="2">
    <source>
        <dbReference type="SAM" id="MobiDB-lite"/>
    </source>
</evidence>
<name>A0A642UXY8_9ASCO</name>
<dbReference type="PANTHER" id="PTHR38698">
    <property type="entry name" value="EXPRESSED PROTEIN"/>
    <property type="match status" value="1"/>
</dbReference>
<dbReference type="OrthoDB" id="5378975at2759"/>
<dbReference type="EMBL" id="SWFS01000420">
    <property type="protein sequence ID" value="KAA8905034.1"/>
    <property type="molecule type" value="Genomic_DNA"/>
</dbReference>